<dbReference type="InterPro" id="IPR013424">
    <property type="entry name" value="Ice-binding_C"/>
</dbReference>
<dbReference type="NCBIfam" id="TIGR02595">
    <property type="entry name" value="PEP_CTERM"/>
    <property type="match status" value="1"/>
</dbReference>
<dbReference type="Pfam" id="PF07589">
    <property type="entry name" value="PEP-CTERM"/>
    <property type="match status" value="1"/>
</dbReference>
<dbReference type="HOGENOM" id="CLU_1293470_0_0_4"/>
<gene>
    <name evidence="4" type="ordered locus">Rfer_0465</name>
</gene>
<feature type="domain" description="Ice-binding protein C-terminal" evidence="3">
    <location>
        <begin position="187"/>
        <end position="209"/>
    </location>
</feature>
<organism evidence="4 5">
    <name type="scientific">Albidiferax ferrireducens (strain ATCC BAA-621 / DSM 15236 / T118)</name>
    <name type="common">Rhodoferax ferrireducens</name>
    <dbReference type="NCBI Taxonomy" id="338969"/>
    <lineage>
        <taxon>Bacteria</taxon>
        <taxon>Pseudomonadati</taxon>
        <taxon>Pseudomonadota</taxon>
        <taxon>Betaproteobacteria</taxon>
        <taxon>Burkholderiales</taxon>
        <taxon>Comamonadaceae</taxon>
        <taxon>Rhodoferax</taxon>
    </lineage>
</organism>
<evidence type="ECO:0000259" key="3">
    <source>
        <dbReference type="Pfam" id="PF07589"/>
    </source>
</evidence>
<dbReference type="KEGG" id="rfr:Rfer_0465"/>
<dbReference type="RefSeq" id="WP_011462790.1">
    <property type="nucleotide sequence ID" value="NC_007908.1"/>
</dbReference>
<evidence type="ECO:0000256" key="1">
    <source>
        <dbReference type="SAM" id="Phobius"/>
    </source>
</evidence>
<name>Q221T6_ALBFT</name>
<feature type="signal peptide" evidence="2">
    <location>
        <begin position="1"/>
        <end position="36"/>
    </location>
</feature>
<evidence type="ECO:0000313" key="4">
    <source>
        <dbReference type="EMBL" id="ABD68217.1"/>
    </source>
</evidence>
<keyword evidence="2" id="KW-0732">Signal</keyword>
<keyword evidence="1" id="KW-1133">Transmembrane helix</keyword>
<reference evidence="5" key="1">
    <citation type="submission" date="2006-02" db="EMBL/GenBank/DDBJ databases">
        <title>Complete sequence of chromosome of Rhodoferax ferrireducens DSM 15236.</title>
        <authorList>
            <person name="Copeland A."/>
            <person name="Lucas S."/>
            <person name="Lapidus A."/>
            <person name="Barry K."/>
            <person name="Detter J.C."/>
            <person name="Glavina del Rio T."/>
            <person name="Hammon N."/>
            <person name="Israni S."/>
            <person name="Pitluck S."/>
            <person name="Brettin T."/>
            <person name="Bruce D."/>
            <person name="Han C."/>
            <person name="Tapia R."/>
            <person name="Gilna P."/>
            <person name="Kiss H."/>
            <person name="Schmutz J."/>
            <person name="Larimer F."/>
            <person name="Land M."/>
            <person name="Kyrpides N."/>
            <person name="Ivanova N."/>
            <person name="Richardson P."/>
        </authorList>
    </citation>
    <scope>NUCLEOTIDE SEQUENCE [LARGE SCALE GENOMIC DNA]</scope>
    <source>
        <strain evidence="5">ATCC BAA-621 / DSM 15236 / T118</strain>
    </source>
</reference>
<keyword evidence="5" id="KW-1185">Reference proteome</keyword>
<dbReference type="InterPro" id="IPR008979">
    <property type="entry name" value="Galactose-bd-like_sf"/>
</dbReference>
<proteinExistence type="predicted"/>
<dbReference type="AlphaFoldDB" id="Q221T6"/>
<keyword evidence="1" id="KW-0472">Membrane</keyword>
<dbReference type="Gene3D" id="2.60.120.260">
    <property type="entry name" value="Galactose-binding domain-like"/>
    <property type="match status" value="1"/>
</dbReference>
<dbReference type="SUPFAM" id="SSF49785">
    <property type="entry name" value="Galactose-binding domain-like"/>
    <property type="match status" value="1"/>
</dbReference>
<feature type="chain" id="PRO_5004200306" description="Ice-binding protein C-terminal domain-containing protein" evidence="2">
    <location>
        <begin position="37"/>
        <end position="213"/>
    </location>
</feature>
<feature type="transmembrane region" description="Helical" evidence="1">
    <location>
        <begin position="191"/>
        <end position="207"/>
    </location>
</feature>
<protein>
    <recommendedName>
        <fullName evidence="3">Ice-binding protein C-terminal domain-containing protein</fullName>
    </recommendedName>
</protein>
<dbReference type="EMBL" id="CP000267">
    <property type="protein sequence ID" value="ABD68217.1"/>
    <property type="molecule type" value="Genomic_DNA"/>
</dbReference>
<keyword evidence="1" id="KW-0812">Transmembrane</keyword>
<evidence type="ECO:0000256" key="2">
    <source>
        <dbReference type="SAM" id="SignalP"/>
    </source>
</evidence>
<accession>Q221T6</accession>
<dbReference type="Proteomes" id="UP000008332">
    <property type="component" value="Chromosome"/>
</dbReference>
<sequence length="213" mass="22460">MKLNFARCTFAHSMKTMGCVAALFLGLLGVAPSSSATVLTATDASWKVTAGDLGPSGWNGNAIFNDSGWASATELSPWPGYVAKVIWSGGGQFSQSETQIWARGIFNLSALPLSAVLNNGFDDDGDIYVNGNLVVSDHNGFANNSFADITSHLVIGDNLIAFTAIDNYLQWGYNHGAAVQVDATFAQVPEPMSLALLGLGLAGLAFVRRRAKI</sequence>
<evidence type="ECO:0000313" key="5">
    <source>
        <dbReference type="Proteomes" id="UP000008332"/>
    </source>
</evidence>